<feature type="binding site" evidence="7">
    <location>
        <position position="211"/>
    </location>
    <ligand>
        <name>Mg(2+)</name>
        <dbReference type="ChEBI" id="CHEBI:18420"/>
        <label>1</label>
        <note>catalytic</note>
    </ligand>
</feature>
<dbReference type="AlphaFoldDB" id="A0AAU7CQ55"/>
<feature type="binding site" evidence="7">
    <location>
        <position position="82"/>
    </location>
    <ligand>
        <name>Mg(2+)</name>
        <dbReference type="ChEBI" id="CHEBI:18420"/>
        <label>1</label>
        <note>catalytic</note>
    </ligand>
</feature>
<dbReference type="PANTHER" id="PTHR20854:SF4">
    <property type="entry name" value="INOSITOL-1-MONOPHOSPHATASE-RELATED"/>
    <property type="match status" value="1"/>
</dbReference>
<evidence type="ECO:0000313" key="9">
    <source>
        <dbReference type="EMBL" id="XBH07583.1"/>
    </source>
</evidence>
<dbReference type="InterPro" id="IPR000760">
    <property type="entry name" value="Inositol_monophosphatase-like"/>
</dbReference>
<accession>A0AAU7CQ55</accession>
<dbReference type="InterPro" id="IPR033942">
    <property type="entry name" value="IMPase"/>
</dbReference>
<dbReference type="PROSITE" id="PS00629">
    <property type="entry name" value="IMP_1"/>
    <property type="match status" value="1"/>
</dbReference>
<protein>
    <recommendedName>
        <fullName evidence="8">Inositol-1-monophosphatase</fullName>
        <ecNumber evidence="8">3.1.3.25</ecNumber>
    </recommendedName>
</protein>
<dbReference type="InterPro" id="IPR020583">
    <property type="entry name" value="Inositol_monoP_metal-BS"/>
</dbReference>
<dbReference type="RefSeq" id="WP_406700422.1">
    <property type="nucleotide sequence ID" value="NZ_CP155447.1"/>
</dbReference>
<dbReference type="EC" id="3.1.3.25" evidence="8"/>
<keyword evidence="6 7" id="KW-0460">Magnesium</keyword>
<evidence type="ECO:0000256" key="4">
    <source>
        <dbReference type="ARBA" id="ARBA00022723"/>
    </source>
</evidence>
<sequence length="267" mass="29393">MNTPELTVAEQAARAAGSILTRYFREGVTMRSKDISNLVSDADIEAERAIVEVIRRSYPGHEVMGEEEQKGDANAEHLWIVDPLDGTNNFAHKIPHFAVSIAYYRGGQPEAGVVFNPLQDEWITAVRGQGAFRNGERIQVADHTRLDEALVGVGFYYDRDELMEATLKAISDLKRSQIHGIRRFGTASLDLCMVARGLFGAYFEYTLSPWDFAAGQLIVEEAGGRVTTCRGEAPPLAPTGILATNGALHEAMLKIVRARHPSDSHKV</sequence>
<dbReference type="FunFam" id="3.30.540.10:FF:000003">
    <property type="entry name" value="Inositol-1-monophosphatase"/>
    <property type="match status" value="1"/>
</dbReference>
<dbReference type="GO" id="GO:0007165">
    <property type="term" value="P:signal transduction"/>
    <property type="evidence" value="ECO:0007669"/>
    <property type="project" value="TreeGrafter"/>
</dbReference>
<dbReference type="GO" id="GO:0008934">
    <property type="term" value="F:inositol monophosphate 1-phosphatase activity"/>
    <property type="evidence" value="ECO:0007669"/>
    <property type="project" value="InterPro"/>
</dbReference>
<feature type="binding site" evidence="7">
    <location>
        <position position="84"/>
    </location>
    <ligand>
        <name>Mg(2+)</name>
        <dbReference type="ChEBI" id="CHEBI:18420"/>
        <label>1</label>
        <note>catalytic</note>
    </ligand>
</feature>
<feature type="binding site" evidence="7">
    <location>
        <position position="85"/>
    </location>
    <ligand>
        <name>Mg(2+)</name>
        <dbReference type="ChEBI" id="CHEBI:18420"/>
        <label>1</label>
        <note>catalytic</note>
    </ligand>
</feature>
<comment type="similarity">
    <text evidence="3 8">Belongs to the inositol monophosphatase superfamily.</text>
</comment>
<keyword evidence="4 7" id="KW-0479">Metal-binding</keyword>
<dbReference type="Gene3D" id="3.40.190.80">
    <property type="match status" value="1"/>
</dbReference>
<dbReference type="InterPro" id="IPR020550">
    <property type="entry name" value="Inositol_monophosphatase_CS"/>
</dbReference>
<dbReference type="PROSITE" id="PS00630">
    <property type="entry name" value="IMP_2"/>
    <property type="match status" value="1"/>
</dbReference>
<dbReference type="GO" id="GO:0046854">
    <property type="term" value="P:phosphatidylinositol phosphate biosynthetic process"/>
    <property type="evidence" value="ECO:0007669"/>
    <property type="project" value="InterPro"/>
</dbReference>
<evidence type="ECO:0000256" key="2">
    <source>
        <dbReference type="ARBA" id="ARBA00001946"/>
    </source>
</evidence>
<evidence type="ECO:0000256" key="1">
    <source>
        <dbReference type="ARBA" id="ARBA00001033"/>
    </source>
</evidence>
<comment type="cofactor">
    <cofactor evidence="2 7 8">
        <name>Mg(2+)</name>
        <dbReference type="ChEBI" id="CHEBI:18420"/>
    </cofactor>
</comment>
<proteinExistence type="inferred from homology"/>
<dbReference type="CDD" id="cd01639">
    <property type="entry name" value="IMPase"/>
    <property type="match status" value="1"/>
</dbReference>
<name>A0AAU7CQ55_9BACT</name>
<gene>
    <name evidence="9" type="ORF">V5E97_16570</name>
</gene>
<dbReference type="PANTHER" id="PTHR20854">
    <property type="entry name" value="INOSITOL MONOPHOSPHATASE"/>
    <property type="match status" value="1"/>
</dbReference>
<evidence type="ECO:0000256" key="6">
    <source>
        <dbReference type="ARBA" id="ARBA00022842"/>
    </source>
</evidence>
<reference evidence="9" key="1">
    <citation type="submission" date="2024-05" db="EMBL/GenBank/DDBJ databases">
        <title>Planctomycetes of the genus Singulisphaera possess chitinolytic capabilities.</title>
        <authorList>
            <person name="Ivanova A."/>
        </authorList>
    </citation>
    <scope>NUCLEOTIDE SEQUENCE</scope>
    <source>
        <strain evidence="9">Ch08T</strain>
    </source>
</reference>
<evidence type="ECO:0000256" key="7">
    <source>
        <dbReference type="PIRSR" id="PIRSR600760-2"/>
    </source>
</evidence>
<dbReference type="PRINTS" id="PR00377">
    <property type="entry name" value="IMPHPHTASES"/>
</dbReference>
<evidence type="ECO:0000256" key="8">
    <source>
        <dbReference type="RuleBase" id="RU364068"/>
    </source>
</evidence>
<dbReference type="EMBL" id="CP155447">
    <property type="protein sequence ID" value="XBH07583.1"/>
    <property type="molecule type" value="Genomic_DNA"/>
</dbReference>
<organism evidence="9">
    <name type="scientific">Singulisphaera sp. Ch08</name>
    <dbReference type="NCBI Taxonomy" id="3120278"/>
    <lineage>
        <taxon>Bacteria</taxon>
        <taxon>Pseudomonadati</taxon>
        <taxon>Planctomycetota</taxon>
        <taxon>Planctomycetia</taxon>
        <taxon>Isosphaerales</taxon>
        <taxon>Isosphaeraceae</taxon>
        <taxon>Singulisphaera</taxon>
    </lineage>
</organism>
<comment type="catalytic activity">
    <reaction evidence="1 8">
        <text>a myo-inositol phosphate + H2O = myo-inositol + phosphate</text>
        <dbReference type="Rhea" id="RHEA:24056"/>
        <dbReference type="ChEBI" id="CHEBI:15377"/>
        <dbReference type="ChEBI" id="CHEBI:17268"/>
        <dbReference type="ChEBI" id="CHEBI:43474"/>
        <dbReference type="ChEBI" id="CHEBI:84139"/>
        <dbReference type="EC" id="3.1.3.25"/>
    </reaction>
</comment>
<dbReference type="Pfam" id="PF00459">
    <property type="entry name" value="Inositol_P"/>
    <property type="match status" value="1"/>
</dbReference>
<evidence type="ECO:0000256" key="3">
    <source>
        <dbReference type="ARBA" id="ARBA00009759"/>
    </source>
</evidence>
<dbReference type="SUPFAM" id="SSF56655">
    <property type="entry name" value="Carbohydrate phosphatase"/>
    <property type="match status" value="1"/>
</dbReference>
<dbReference type="Gene3D" id="3.30.540.10">
    <property type="entry name" value="Fructose-1,6-Bisphosphatase, subunit A, domain 1"/>
    <property type="match status" value="1"/>
</dbReference>
<dbReference type="GO" id="GO:0006020">
    <property type="term" value="P:inositol metabolic process"/>
    <property type="evidence" value="ECO:0007669"/>
    <property type="project" value="TreeGrafter"/>
</dbReference>
<dbReference type="GO" id="GO:0046872">
    <property type="term" value="F:metal ion binding"/>
    <property type="evidence" value="ECO:0007669"/>
    <property type="project" value="UniProtKB-KW"/>
</dbReference>
<feature type="binding site" evidence="7">
    <location>
        <position position="66"/>
    </location>
    <ligand>
        <name>Mg(2+)</name>
        <dbReference type="ChEBI" id="CHEBI:18420"/>
        <label>1</label>
        <note>catalytic</note>
    </ligand>
</feature>
<evidence type="ECO:0000256" key="5">
    <source>
        <dbReference type="ARBA" id="ARBA00022801"/>
    </source>
</evidence>
<keyword evidence="5 8" id="KW-0378">Hydrolase</keyword>